<feature type="compositionally biased region" description="Polar residues" evidence="1">
    <location>
        <begin position="1"/>
        <end position="16"/>
    </location>
</feature>
<dbReference type="eggNOG" id="KOG0017">
    <property type="taxonomic scope" value="Eukaryota"/>
</dbReference>
<dbReference type="EnsemblPlants" id="Bo9g117550.1">
    <property type="protein sequence ID" value="Bo9g117550.1"/>
    <property type="gene ID" value="Bo9g117550"/>
</dbReference>
<name>A0A0D3EB23_BRAOL</name>
<evidence type="ECO:0000313" key="3">
    <source>
        <dbReference type="Proteomes" id="UP000032141"/>
    </source>
</evidence>
<reference evidence="2" key="2">
    <citation type="submission" date="2015-03" db="UniProtKB">
        <authorList>
            <consortium name="EnsemblPlants"/>
        </authorList>
    </citation>
    <scope>IDENTIFICATION</scope>
</reference>
<keyword evidence="3" id="KW-1185">Reference proteome</keyword>
<reference evidence="2 3" key="1">
    <citation type="journal article" date="2014" name="Genome Biol.">
        <title>Transcriptome and methylome profiling reveals relics of genome dominance in the mesopolyploid Brassica oleracea.</title>
        <authorList>
            <person name="Parkin I.A."/>
            <person name="Koh C."/>
            <person name="Tang H."/>
            <person name="Robinson S.J."/>
            <person name="Kagale S."/>
            <person name="Clarke W.E."/>
            <person name="Town C.D."/>
            <person name="Nixon J."/>
            <person name="Krishnakumar V."/>
            <person name="Bidwell S.L."/>
            <person name="Denoeud F."/>
            <person name="Belcram H."/>
            <person name="Links M.G."/>
            <person name="Just J."/>
            <person name="Clarke C."/>
            <person name="Bender T."/>
            <person name="Huebert T."/>
            <person name="Mason A.S."/>
            <person name="Pires J.C."/>
            <person name="Barker G."/>
            <person name="Moore J."/>
            <person name="Walley P.G."/>
            <person name="Manoli S."/>
            <person name="Batley J."/>
            <person name="Edwards D."/>
            <person name="Nelson M.N."/>
            <person name="Wang X."/>
            <person name="Paterson A.H."/>
            <person name="King G."/>
            <person name="Bancroft I."/>
            <person name="Chalhoub B."/>
            <person name="Sharpe A.G."/>
        </authorList>
    </citation>
    <scope>NUCLEOTIDE SEQUENCE</scope>
    <source>
        <strain evidence="2 3">cv. TO1000</strain>
    </source>
</reference>
<protein>
    <submittedName>
        <fullName evidence="2">Uncharacterized protein</fullName>
    </submittedName>
</protein>
<dbReference type="AlphaFoldDB" id="A0A0D3EB23"/>
<evidence type="ECO:0000313" key="2">
    <source>
        <dbReference type="EnsemblPlants" id="Bo9g117550.1"/>
    </source>
</evidence>
<dbReference type="Proteomes" id="UP000032141">
    <property type="component" value="Chromosome C9"/>
</dbReference>
<organism evidence="2 3">
    <name type="scientific">Brassica oleracea var. oleracea</name>
    <dbReference type="NCBI Taxonomy" id="109376"/>
    <lineage>
        <taxon>Eukaryota</taxon>
        <taxon>Viridiplantae</taxon>
        <taxon>Streptophyta</taxon>
        <taxon>Embryophyta</taxon>
        <taxon>Tracheophyta</taxon>
        <taxon>Spermatophyta</taxon>
        <taxon>Magnoliopsida</taxon>
        <taxon>eudicotyledons</taxon>
        <taxon>Gunneridae</taxon>
        <taxon>Pentapetalae</taxon>
        <taxon>rosids</taxon>
        <taxon>malvids</taxon>
        <taxon>Brassicales</taxon>
        <taxon>Brassicaceae</taxon>
        <taxon>Brassiceae</taxon>
        <taxon>Brassica</taxon>
    </lineage>
</organism>
<dbReference type="HOGENOM" id="CLU_2925831_0_0_1"/>
<sequence>MPHMPQQQYTNLSSSPFRPWQPRGNLAVSAQRSSTAWLMDSGETHHLTSDLHNMSIEMTRF</sequence>
<proteinExistence type="predicted"/>
<dbReference type="Gramene" id="Bo9g117550.1">
    <property type="protein sequence ID" value="Bo9g117550.1"/>
    <property type="gene ID" value="Bo9g117550"/>
</dbReference>
<evidence type="ECO:0000256" key="1">
    <source>
        <dbReference type="SAM" id="MobiDB-lite"/>
    </source>
</evidence>
<feature type="region of interest" description="Disordered" evidence="1">
    <location>
        <begin position="1"/>
        <end position="24"/>
    </location>
</feature>
<accession>A0A0D3EB23</accession>